<comment type="similarity">
    <text evidence="2">Belongs to the EamA transporter family.</text>
</comment>
<sequence>MTKEQKRRLGMFLTLFAAICWGFSGTCSEFLFKTRGVSSEWLTSFRLLVSGVILLTLTLIFYWRGKGENPLKIILDAYDAKRLFIFAVFGLMTVQYTYLVAISLTNSGTATVLQYSAPIFILAWSCLTFKRFPYPFEAVSIICVLVGVFLLATHGNPTNLALSPKGLFWGLISAFALALYTVLPQGILSRHSAMVVTGWGMLIAGLVFTPLVRPFGEVITWDGGMVFGVFGLVMVGTVMSFSLFLYGVSLIGPVRASLLACVEPVSAALFSHFWMGTSFTPMDIAGFVIIIFAVLVLTRPTPAEKAAQRD</sequence>
<dbReference type="PANTHER" id="PTHR32322:SF2">
    <property type="entry name" value="EAMA DOMAIN-CONTAINING PROTEIN"/>
    <property type="match status" value="1"/>
</dbReference>
<dbReference type="Pfam" id="PF00892">
    <property type="entry name" value="EamA"/>
    <property type="match status" value="2"/>
</dbReference>
<dbReference type="PANTHER" id="PTHR32322">
    <property type="entry name" value="INNER MEMBRANE TRANSPORTER"/>
    <property type="match status" value="1"/>
</dbReference>
<keyword evidence="9" id="KW-1185">Reference proteome</keyword>
<feature type="domain" description="EamA" evidence="7">
    <location>
        <begin position="9"/>
        <end position="152"/>
    </location>
</feature>
<keyword evidence="3 6" id="KW-0812">Transmembrane</keyword>
<feature type="transmembrane region" description="Helical" evidence="6">
    <location>
        <begin position="258"/>
        <end position="275"/>
    </location>
</feature>
<evidence type="ECO:0000256" key="2">
    <source>
        <dbReference type="ARBA" id="ARBA00007362"/>
    </source>
</evidence>
<dbReference type="EMBL" id="FNAF01000006">
    <property type="protein sequence ID" value="SDD75114.1"/>
    <property type="molecule type" value="Genomic_DNA"/>
</dbReference>
<dbReference type="SUPFAM" id="SSF103481">
    <property type="entry name" value="Multidrug resistance efflux transporter EmrE"/>
    <property type="match status" value="2"/>
</dbReference>
<feature type="transmembrane region" description="Helical" evidence="6">
    <location>
        <begin position="44"/>
        <end position="63"/>
    </location>
</feature>
<dbReference type="RefSeq" id="WP_159428010.1">
    <property type="nucleotide sequence ID" value="NZ_FNAF01000006.1"/>
</dbReference>
<feature type="transmembrane region" description="Helical" evidence="6">
    <location>
        <begin position="195"/>
        <end position="212"/>
    </location>
</feature>
<evidence type="ECO:0000259" key="7">
    <source>
        <dbReference type="Pfam" id="PF00892"/>
    </source>
</evidence>
<reference evidence="8 9" key="1">
    <citation type="submission" date="2016-10" db="EMBL/GenBank/DDBJ databases">
        <authorList>
            <person name="de Groot N.N."/>
        </authorList>
    </citation>
    <scope>NUCLEOTIDE SEQUENCE [LARGE SCALE GENOMIC DNA]</scope>
    <source>
        <strain evidence="8 9">DSM 20475</strain>
    </source>
</reference>
<protein>
    <submittedName>
        <fullName evidence="8">Threonine/homoserine efflux transporter RhtA</fullName>
    </submittedName>
</protein>
<name>A0A1G6XAC6_PEPNI</name>
<keyword evidence="5 6" id="KW-0472">Membrane</keyword>
<keyword evidence="4 6" id="KW-1133">Transmembrane helix</keyword>
<feature type="transmembrane region" description="Helical" evidence="6">
    <location>
        <begin position="136"/>
        <end position="154"/>
    </location>
</feature>
<evidence type="ECO:0000256" key="3">
    <source>
        <dbReference type="ARBA" id="ARBA00022692"/>
    </source>
</evidence>
<feature type="transmembrane region" description="Helical" evidence="6">
    <location>
        <begin position="83"/>
        <end position="104"/>
    </location>
</feature>
<evidence type="ECO:0000313" key="8">
    <source>
        <dbReference type="EMBL" id="SDD75114.1"/>
    </source>
</evidence>
<evidence type="ECO:0000256" key="1">
    <source>
        <dbReference type="ARBA" id="ARBA00004141"/>
    </source>
</evidence>
<accession>A0A1G6XAC6</accession>
<dbReference type="AlphaFoldDB" id="A0A1G6XAC6"/>
<organism evidence="8 9">
    <name type="scientific">Peptococcus niger</name>
    <dbReference type="NCBI Taxonomy" id="2741"/>
    <lineage>
        <taxon>Bacteria</taxon>
        <taxon>Bacillati</taxon>
        <taxon>Bacillota</taxon>
        <taxon>Clostridia</taxon>
        <taxon>Eubacteriales</taxon>
        <taxon>Peptococcaceae</taxon>
        <taxon>Peptococcus</taxon>
    </lineage>
</organism>
<evidence type="ECO:0000256" key="4">
    <source>
        <dbReference type="ARBA" id="ARBA00022989"/>
    </source>
</evidence>
<feature type="transmembrane region" description="Helical" evidence="6">
    <location>
        <begin position="281"/>
        <end position="298"/>
    </location>
</feature>
<feature type="transmembrane region" description="Helical" evidence="6">
    <location>
        <begin position="166"/>
        <end position="183"/>
    </location>
</feature>
<dbReference type="Proteomes" id="UP000198995">
    <property type="component" value="Unassembled WGS sequence"/>
</dbReference>
<dbReference type="InterPro" id="IPR000620">
    <property type="entry name" value="EamA_dom"/>
</dbReference>
<feature type="domain" description="EamA" evidence="7">
    <location>
        <begin position="165"/>
        <end position="298"/>
    </location>
</feature>
<feature type="transmembrane region" description="Helical" evidence="6">
    <location>
        <begin position="224"/>
        <end position="246"/>
    </location>
</feature>
<dbReference type="InterPro" id="IPR050638">
    <property type="entry name" value="AA-Vitamin_Transporters"/>
</dbReference>
<dbReference type="InterPro" id="IPR037185">
    <property type="entry name" value="EmrE-like"/>
</dbReference>
<gene>
    <name evidence="8" type="ORF">SAMN04489866_10697</name>
</gene>
<dbReference type="OrthoDB" id="9810818at2"/>
<dbReference type="GO" id="GO:0016020">
    <property type="term" value="C:membrane"/>
    <property type="evidence" value="ECO:0007669"/>
    <property type="project" value="UniProtKB-SubCell"/>
</dbReference>
<evidence type="ECO:0000313" key="9">
    <source>
        <dbReference type="Proteomes" id="UP000198995"/>
    </source>
</evidence>
<evidence type="ECO:0000256" key="6">
    <source>
        <dbReference type="SAM" id="Phobius"/>
    </source>
</evidence>
<comment type="subcellular location">
    <subcellularLocation>
        <location evidence="1">Membrane</location>
        <topology evidence="1">Multi-pass membrane protein</topology>
    </subcellularLocation>
</comment>
<evidence type="ECO:0000256" key="5">
    <source>
        <dbReference type="ARBA" id="ARBA00023136"/>
    </source>
</evidence>
<proteinExistence type="inferred from homology"/>
<feature type="transmembrane region" description="Helical" evidence="6">
    <location>
        <begin position="110"/>
        <end position="129"/>
    </location>
</feature>